<dbReference type="GO" id="GO:0005886">
    <property type="term" value="C:plasma membrane"/>
    <property type="evidence" value="ECO:0007669"/>
    <property type="project" value="UniProtKB-SubCell"/>
</dbReference>
<evidence type="ECO:0000256" key="1">
    <source>
        <dbReference type="ARBA" id="ARBA00004236"/>
    </source>
</evidence>
<evidence type="ECO:0000256" key="5">
    <source>
        <dbReference type="ARBA" id="ARBA00023288"/>
    </source>
</evidence>
<evidence type="ECO:0000313" key="7">
    <source>
        <dbReference type="EMBL" id="KGA16738.1"/>
    </source>
</evidence>
<feature type="domain" description="ABC transporter substrate-binding protein PnrA-like" evidence="6">
    <location>
        <begin position="40"/>
        <end position="283"/>
    </location>
</feature>
<evidence type="ECO:0000259" key="6">
    <source>
        <dbReference type="Pfam" id="PF02608"/>
    </source>
</evidence>
<gene>
    <name evidence="7" type="ORF">GM50_13660</name>
</gene>
<dbReference type="Pfam" id="PF02608">
    <property type="entry name" value="Bmp"/>
    <property type="match status" value="1"/>
</dbReference>
<dbReference type="EMBL" id="JNSK01000058">
    <property type="protein sequence ID" value="KGA16738.1"/>
    <property type="molecule type" value="Genomic_DNA"/>
</dbReference>
<comment type="caution">
    <text evidence="7">The sequence shown here is derived from an EMBL/GenBank/DDBJ whole genome shotgun (WGS) entry which is preliminary data.</text>
</comment>
<comment type="subcellular location">
    <subcellularLocation>
        <location evidence="1">Cell membrane</location>
    </subcellularLocation>
</comment>
<keyword evidence="5" id="KW-0449">Lipoprotein</keyword>
<evidence type="ECO:0000256" key="2">
    <source>
        <dbReference type="ARBA" id="ARBA00022475"/>
    </source>
</evidence>
<dbReference type="AlphaFoldDB" id="A0A094SES8"/>
<proteinExistence type="predicted"/>
<keyword evidence="3" id="KW-0732">Signal</keyword>
<accession>A0A094SES8</accession>
<keyword evidence="2" id="KW-1003">Cell membrane</keyword>
<protein>
    <recommendedName>
        <fullName evidence="6">ABC transporter substrate-binding protein PnrA-like domain-containing protein</fullName>
    </recommendedName>
</protein>
<evidence type="ECO:0000256" key="3">
    <source>
        <dbReference type="ARBA" id="ARBA00022729"/>
    </source>
</evidence>
<sequence length="331" mass="34926">MKFKSPLLALIISFSVAIPLSPLATAAPANLNLCVAYDLGGPGDRSYNDAVLAGLTKAKKTLNFTFEGFITDGSEGDREKRIRAMISKGCAPILAIGNGYVPVIKRLSLEFPNQQFSLLNDASIASLNVTSLIFADKQVGYLAGSAAARISKSLKVAVLLPSANAKLESGFLLGANAAKKKVKVTFKVANTALGDTAKALATDGNDVIFVATTGSDNDIFNAVTKFNESKKKSTAEVGVITIEPDQYLTVTPMTQKYLLGAISKRVDNAILDIVNSAIKDQQISDVLDPALGIYGREYGITGGNIEFAIWSPKLLTFKASLAAASRSAAKL</sequence>
<dbReference type="InterPro" id="IPR003760">
    <property type="entry name" value="PnrA-like"/>
</dbReference>
<reference evidence="7" key="1">
    <citation type="submission" date="2014-05" db="EMBL/GenBank/DDBJ databases">
        <title>Key roles for freshwater Actinobacteria revealed by deep metagenomic sequencing.</title>
        <authorList>
            <person name="Ghai R."/>
            <person name="Mizuno C.M."/>
            <person name="Picazo A."/>
            <person name="Camacho A."/>
            <person name="Rodriguez-Valera F."/>
        </authorList>
    </citation>
    <scope>NUCLEOTIDE SEQUENCE</scope>
</reference>
<name>A0A094SES8_9ZZZZ</name>
<keyword evidence="4" id="KW-0472">Membrane</keyword>
<dbReference type="Gene3D" id="3.40.50.2300">
    <property type="match status" value="2"/>
</dbReference>
<dbReference type="PANTHER" id="PTHR34296:SF2">
    <property type="entry name" value="ABC TRANSPORTER GUANOSINE-BINDING PROTEIN NUPN"/>
    <property type="match status" value="1"/>
</dbReference>
<dbReference type="PANTHER" id="PTHR34296">
    <property type="entry name" value="TRANSCRIPTIONAL ACTIVATOR PROTEIN MED"/>
    <property type="match status" value="1"/>
</dbReference>
<evidence type="ECO:0000256" key="4">
    <source>
        <dbReference type="ARBA" id="ARBA00023136"/>
    </source>
</evidence>
<dbReference type="InterPro" id="IPR050957">
    <property type="entry name" value="BMP_lipoprotein"/>
</dbReference>
<organism evidence="7">
    <name type="scientific">freshwater metagenome</name>
    <dbReference type="NCBI Taxonomy" id="449393"/>
    <lineage>
        <taxon>unclassified sequences</taxon>
        <taxon>metagenomes</taxon>
        <taxon>ecological metagenomes</taxon>
    </lineage>
</organism>